<dbReference type="RefSeq" id="WP_189631238.1">
    <property type="nucleotide sequence ID" value="NZ_BNAG01000004.1"/>
</dbReference>
<evidence type="ECO:0008006" key="4">
    <source>
        <dbReference type="Google" id="ProtNLM"/>
    </source>
</evidence>
<dbReference type="EMBL" id="BNAG01000004">
    <property type="protein sequence ID" value="GHE72693.1"/>
    <property type="molecule type" value="Genomic_DNA"/>
</dbReference>
<gene>
    <name evidence="2" type="ORF">GCM10011340_31400</name>
</gene>
<dbReference type="CDD" id="cd11530">
    <property type="entry name" value="NTP-PPase_DR2231_like"/>
    <property type="match status" value="1"/>
</dbReference>
<dbReference type="Gene3D" id="1.10.3420.10">
    <property type="entry name" value="putative ntp pyrophosphohydrolase like domain"/>
    <property type="match status" value="1"/>
</dbReference>
<accession>A0ABQ3IDS0</accession>
<dbReference type="InterPro" id="IPR033653">
    <property type="entry name" value="NTP-PPase_DR2231-like"/>
</dbReference>
<dbReference type="InterPro" id="IPR023292">
    <property type="entry name" value="NTP_PyroPHydrolase-like_dom_sf"/>
</dbReference>
<dbReference type="Pfam" id="PF01503">
    <property type="entry name" value="PRA-PH"/>
    <property type="match status" value="1"/>
</dbReference>
<sequence length="158" mass="17925">MEEPKPLNSVAEFHKTFKHPILPSPQIPDASRCQLRVSLLAEELKELEEAIANKDLVEVADALCDLQYVLSGAILEFGLGEKFKELFDEVQRSNMSKTCKSMEEARATQQHYLEKDGTESYIEESDGHFLVYRKGDNKTLKSVNYSPADLKSRLADFI</sequence>
<comment type="caution">
    <text evidence="2">The sequence shown here is derived from an EMBL/GenBank/DDBJ whole genome shotgun (WGS) entry which is preliminary data.</text>
</comment>
<evidence type="ECO:0000313" key="3">
    <source>
        <dbReference type="Proteomes" id="UP000658258"/>
    </source>
</evidence>
<keyword evidence="1" id="KW-0175">Coiled coil</keyword>
<evidence type="ECO:0000256" key="1">
    <source>
        <dbReference type="SAM" id="Coils"/>
    </source>
</evidence>
<feature type="coiled-coil region" evidence="1">
    <location>
        <begin position="30"/>
        <end position="60"/>
    </location>
</feature>
<protein>
    <recommendedName>
        <fullName evidence="4">Phosphoribosyl-ATP pyrophosphohydrolase</fullName>
    </recommendedName>
</protein>
<reference evidence="3" key="1">
    <citation type="journal article" date="2019" name="Int. J. Syst. Evol. Microbiol.">
        <title>The Global Catalogue of Microorganisms (GCM) 10K type strain sequencing project: providing services to taxonomists for standard genome sequencing and annotation.</title>
        <authorList>
            <consortium name="The Broad Institute Genomics Platform"/>
            <consortium name="The Broad Institute Genome Sequencing Center for Infectious Disease"/>
            <person name="Wu L."/>
            <person name="Ma J."/>
        </authorList>
    </citation>
    <scope>NUCLEOTIDE SEQUENCE [LARGE SCALE GENOMIC DNA]</scope>
    <source>
        <strain evidence="3">CGMCC 1.15111</strain>
    </source>
</reference>
<proteinExistence type="predicted"/>
<dbReference type="Proteomes" id="UP000658258">
    <property type="component" value="Unassembled WGS sequence"/>
</dbReference>
<evidence type="ECO:0000313" key="2">
    <source>
        <dbReference type="EMBL" id="GHE72693.1"/>
    </source>
</evidence>
<name>A0ABQ3IDS0_9BACT</name>
<keyword evidence="3" id="KW-1185">Reference proteome</keyword>
<organism evidence="2 3">
    <name type="scientific">Roseivirga thermotolerans</name>
    <dbReference type="NCBI Taxonomy" id="1758176"/>
    <lineage>
        <taxon>Bacteria</taxon>
        <taxon>Pseudomonadati</taxon>
        <taxon>Bacteroidota</taxon>
        <taxon>Cytophagia</taxon>
        <taxon>Cytophagales</taxon>
        <taxon>Roseivirgaceae</taxon>
        <taxon>Roseivirga</taxon>
    </lineage>
</organism>
<dbReference type="InterPro" id="IPR021130">
    <property type="entry name" value="PRib-ATP_PPHydrolase-like"/>
</dbReference>